<dbReference type="Proteomes" id="UP000649289">
    <property type="component" value="Unassembled WGS sequence"/>
</dbReference>
<evidence type="ECO:0000313" key="4">
    <source>
        <dbReference type="Proteomes" id="UP000649289"/>
    </source>
</evidence>
<dbReference type="Pfam" id="PF13559">
    <property type="entry name" value="DUF4129"/>
    <property type="match status" value="1"/>
</dbReference>
<comment type="caution">
    <text evidence="3">The sequence shown here is derived from an EMBL/GenBank/DDBJ whole genome shotgun (WGS) entry which is preliminary data.</text>
</comment>
<keyword evidence="1" id="KW-0472">Membrane</keyword>
<keyword evidence="4" id="KW-1185">Reference proteome</keyword>
<sequence length="265" mass="28277">MRAPTALPPGVRTVAAVAATSLLVVLVAWATLIGPDEVFTGPGPSPASGTTPNRSCIPLPEVTNPDGTTTVQIPDDVSERNYCDPPAAGIGDYRDLVEQNPAPLWVKVLIWLFLGTLLVVVLGGVVWLVTAAARELLTRRDRAERAVTDFAVLDEPRLVAEQIAGDAAEQDALLRDGDARNAIVAAWHRFEVQGERAGVSRSPSETSSEYAIRILDLVAADSGSVHRLAELYREARFSEHPITEDHRAAALAALAGIRQGLGVRT</sequence>
<keyword evidence="1" id="KW-1133">Transmembrane helix</keyword>
<evidence type="ECO:0000256" key="1">
    <source>
        <dbReference type="SAM" id="Phobius"/>
    </source>
</evidence>
<dbReference type="EMBL" id="JACXYY010000002">
    <property type="protein sequence ID" value="MBD3914368.1"/>
    <property type="molecule type" value="Genomic_DNA"/>
</dbReference>
<feature type="domain" description="Protein-glutamine gamma-glutamyltransferase-like C-terminal" evidence="2">
    <location>
        <begin position="186"/>
        <end position="254"/>
    </location>
</feature>
<evidence type="ECO:0000313" key="3">
    <source>
        <dbReference type="EMBL" id="MBD3914368.1"/>
    </source>
</evidence>
<name>A0ABR8ME23_9ACTN</name>
<accession>A0ABR8ME23</accession>
<keyword evidence="1" id="KW-0812">Transmembrane</keyword>
<reference evidence="3 4" key="1">
    <citation type="submission" date="2020-09" db="EMBL/GenBank/DDBJ databases">
        <title>novel species in genus Nocardioides.</title>
        <authorList>
            <person name="Zhang G."/>
        </authorList>
    </citation>
    <scope>NUCLEOTIDE SEQUENCE [LARGE SCALE GENOMIC DNA]</scope>
    <source>
        <strain evidence="3 4">19197</strain>
    </source>
</reference>
<protein>
    <submittedName>
        <fullName evidence="3">DUF4129 domain-containing protein</fullName>
    </submittedName>
</protein>
<feature type="transmembrane region" description="Helical" evidence="1">
    <location>
        <begin position="108"/>
        <end position="133"/>
    </location>
</feature>
<evidence type="ECO:0000259" key="2">
    <source>
        <dbReference type="Pfam" id="PF13559"/>
    </source>
</evidence>
<organism evidence="3 4">
    <name type="scientific">Nocardioides hwasunensis</name>
    <dbReference type="NCBI Taxonomy" id="397258"/>
    <lineage>
        <taxon>Bacteria</taxon>
        <taxon>Bacillati</taxon>
        <taxon>Actinomycetota</taxon>
        <taxon>Actinomycetes</taxon>
        <taxon>Propionibacteriales</taxon>
        <taxon>Nocardioidaceae</taxon>
        <taxon>Nocardioides</taxon>
    </lineage>
</organism>
<dbReference type="RefSeq" id="WP_191198674.1">
    <property type="nucleotide sequence ID" value="NZ_BAAAPA010000003.1"/>
</dbReference>
<proteinExistence type="predicted"/>
<feature type="transmembrane region" description="Helical" evidence="1">
    <location>
        <begin position="12"/>
        <end position="32"/>
    </location>
</feature>
<gene>
    <name evidence="3" type="ORF">IEZ25_07045</name>
</gene>
<dbReference type="InterPro" id="IPR025403">
    <property type="entry name" value="TgpA-like_C"/>
</dbReference>